<dbReference type="Pfam" id="PF00206">
    <property type="entry name" value="Lyase_1"/>
    <property type="match status" value="1"/>
</dbReference>
<dbReference type="EMBL" id="GGYP01004417">
    <property type="protein sequence ID" value="MDE49188.1"/>
    <property type="molecule type" value="Transcribed_RNA"/>
</dbReference>
<name>A0A6G1SFL0_9ACAR</name>
<dbReference type="InterPro" id="IPR005677">
    <property type="entry name" value="Fum_hydII"/>
</dbReference>
<dbReference type="Gene3D" id="1.20.200.10">
    <property type="entry name" value="Fumarase/aspartase (Central domain)"/>
    <property type="match status" value="1"/>
</dbReference>
<dbReference type="FunFam" id="1.10.40.30:FF:000002">
    <property type="entry name" value="Fumarate hydratase class II"/>
    <property type="match status" value="1"/>
</dbReference>
<dbReference type="NCBIfam" id="NF008909">
    <property type="entry name" value="PRK12273.1"/>
    <property type="match status" value="1"/>
</dbReference>
<dbReference type="InterPro" id="IPR008948">
    <property type="entry name" value="L-Aspartase-like"/>
</dbReference>
<evidence type="ECO:0000256" key="2">
    <source>
        <dbReference type="ARBA" id="ARBA00012921"/>
    </source>
</evidence>
<dbReference type="Gene3D" id="1.10.275.10">
    <property type="entry name" value="Fumarase/aspartase (N-terminal domain)"/>
    <property type="match status" value="1"/>
</dbReference>
<dbReference type="FunFam" id="1.20.200.10:FF:000001">
    <property type="entry name" value="Fumarate hydratase, mitochondrial"/>
    <property type="match status" value="1"/>
</dbReference>
<sequence length="524" mass="57182">MILYTTTRNINKLLLLIRASSRSGRCSVSHSINSRSSSSSVCSSRAMSTFRIERDTMGEVEVPTDRLFGAQTQRSKDNFKIGIRDESDRKWGGEVMPKEVVKSMAIVKKACAQVNLQLGFLKQEHAQAIVEAADEIISERLHLADEFPLVIWQTGSGTQTNMNVNEVIANRATEILGGKRGEKSLIHPNDHVNKSQSSNDTFPTGMHIAAVLEVNHRLLPALTRFHEALRKKQVEFERIIKIGRTHLQDATPLTLGQEFSGYAHQVKNGIARIEKALEPRMYELALGGTAVGTGLNTVKGWDVKVAKQIATITDLPFRTAPNKFEALAAHDACLELSGALNTLAASCMKIANDIRLLGSGPRCGLGELSLPENEPGSSIMPGKVNPTQCEAMTMVAAQVMGNHVAVTVGAANGHFELNVFKPMIIANVLRSIALLADASVSFTQNCLDGIQANEKRINQLRDESLMLVTALNPHIGYENAAKIAKTAHKTGKTLRETAIELNLLTGEKFDQVIKPEKMVGPKDQ</sequence>
<evidence type="ECO:0000313" key="6">
    <source>
        <dbReference type="EMBL" id="MDE49188.1"/>
    </source>
</evidence>
<reference evidence="6" key="1">
    <citation type="submission" date="2018-10" db="EMBL/GenBank/DDBJ databases">
        <title>Transcriptome assembly of Aceria tosichella (Wheat curl mite) Type 2.</title>
        <authorList>
            <person name="Scully E.D."/>
            <person name="Geib S.M."/>
            <person name="Palmer N.A."/>
            <person name="Gupta A.K."/>
            <person name="Sarath G."/>
            <person name="Tatineni S."/>
        </authorList>
    </citation>
    <scope>NUCLEOTIDE SEQUENCE</scope>
    <source>
        <strain evidence="6">LincolnNE</strain>
    </source>
</reference>
<dbReference type="InterPro" id="IPR000362">
    <property type="entry name" value="Fumarate_lyase_fam"/>
</dbReference>
<dbReference type="InterPro" id="IPR022761">
    <property type="entry name" value="Fumarate_lyase_N"/>
</dbReference>
<comment type="similarity">
    <text evidence="1">Belongs to the class-II fumarase/aspartase family. Fumarase subfamily.</text>
</comment>
<dbReference type="SUPFAM" id="SSF48557">
    <property type="entry name" value="L-aspartase-like"/>
    <property type="match status" value="1"/>
</dbReference>
<protein>
    <recommendedName>
        <fullName evidence="2">fumarate hydratase</fullName>
        <ecNumber evidence="2">4.2.1.2</ecNumber>
    </recommendedName>
</protein>
<dbReference type="Gene3D" id="1.10.40.30">
    <property type="entry name" value="Fumarase/aspartase (C-terminal domain)"/>
    <property type="match status" value="1"/>
</dbReference>
<dbReference type="NCBIfam" id="TIGR00979">
    <property type="entry name" value="fumC_II"/>
    <property type="match status" value="1"/>
</dbReference>
<dbReference type="PROSITE" id="PS00163">
    <property type="entry name" value="FUMARATE_LYASES"/>
    <property type="match status" value="1"/>
</dbReference>
<dbReference type="InterPro" id="IPR024083">
    <property type="entry name" value="Fumarase/histidase_N"/>
</dbReference>
<dbReference type="PANTHER" id="PTHR11444:SF1">
    <property type="entry name" value="FUMARATE HYDRATASE, MITOCHONDRIAL"/>
    <property type="match status" value="1"/>
</dbReference>
<dbReference type="FunFam" id="1.10.275.10:FF:000001">
    <property type="entry name" value="Fumarate hydratase, mitochondrial"/>
    <property type="match status" value="1"/>
</dbReference>
<dbReference type="GO" id="GO:0004333">
    <property type="term" value="F:fumarate hydratase activity"/>
    <property type="evidence" value="ECO:0007669"/>
    <property type="project" value="UniProtKB-EC"/>
</dbReference>
<dbReference type="PRINTS" id="PR00149">
    <property type="entry name" value="FUMRATELYASE"/>
</dbReference>
<dbReference type="InterPro" id="IPR018951">
    <property type="entry name" value="Fumarase_C_C"/>
</dbReference>
<accession>A0A6G1SFL0</accession>
<dbReference type="InterPro" id="IPR020557">
    <property type="entry name" value="Fumarate_lyase_CS"/>
</dbReference>
<gene>
    <name evidence="6" type="primary">Fh_1</name>
    <name evidence="6" type="ORF">g.17515</name>
</gene>
<keyword evidence="3" id="KW-0456">Lyase</keyword>
<evidence type="ECO:0000259" key="4">
    <source>
        <dbReference type="Pfam" id="PF00206"/>
    </source>
</evidence>
<dbReference type="GO" id="GO:0005739">
    <property type="term" value="C:mitochondrion"/>
    <property type="evidence" value="ECO:0007669"/>
    <property type="project" value="TreeGrafter"/>
</dbReference>
<dbReference type="GO" id="GO:0006106">
    <property type="term" value="P:fumarate metabolic process"/>
    <property type="evidence" value="ECO:0007669"/>
    <property type="project" value="InterPro"/>
</dbReference>
<evidence type="ECO:0000256" key="1">
    <source>
        <dbReference type="ARBA" id="ARBA00009084"/>
    </source>
</evidence>
<feature type="domain" description="Fumarate lyase N-terminal" evidence="4">
    <location>
        <begin position="58"/>
        <end position="401"/>
    </location>
</feature>
<organism evidence="6">
    <name type="scientific">Aceria tosichella</name>
    <name type="common">wheat curl mite</name>
    <dbReference type="NCBI Taxonomy" id="561515"/>
    <lineage>
        <taxon>Eukaryota</taxon>
        <taxon>Metazoa</taxon>
        <taxon>Ecdysozoa</taxon>
        <taxon>Arthropoda</taxon>
        <taxon>Chelicerata</taxon>
        <taxon>Arachnida</taxon>
        <taxon>Acari</taxon>
        <taxon>Acariformes</taxon>
        <taxon>Trombidiformes</taxon>
        <taxon>Prostigmata</taxon>
        <taxon>Eupodina</taxon>
        <taxon>Eriophyoidea</taxon>
        <taxon>Eriophyidae</taxon>
        <taxon>Eriophyinae</taxon>
        <taxon>Aceriini</taxon>
        <taxon>Aceria</taxon>
    </lineage>
</organism>
<dbReference type="Pfam" id="PF10415">
    <property type="entry name" value="FumaraseC_C"/>
    <property type="match status" value="1"/>
</dbReference>
<evidence type="ECO:0000256" key="3">
    <source>
        <dbReference type="ARBA" id="ARBA00023239"/>
    </source>
</evidence>
<dbReference type="HAMAP" id="MF_00743">
    <property type="entry name" value="FumaraseC"/>
    <property type="match status" value="1"/>
</dbReference>
<dbReference type="UniPathway" id="UPA00223">
    <property type="reaction ID" value="UER01007"/>
</dbReference>
<dbReference type="CDD" id="cd01362">
    <property type="entry name" value="Fumarase_classII"/>
    <property type="match status" value="1"/>
</dbReference>
<dbReference type="AlphaFoldDB" id="A0A6G1SFL0"/>
<feature type="domain" description="Fumarase C C-terminal" evidence="5">
    <location>
        <begin position="467"/>
        <end position="519"/>
    </location>
</feature>
<evidence type="ECO:0000259" key="5">
    <source>
        <dbReference type="Pfam" id="PF10415"/>
    </source>
</evidence>
<proteinExistence type="inferred from homology"/>
<dbReference type="EC" id="4.2.1.2" evidence="2"/>
<dbReference type="GO" id="GO:0006099">
    <property type="term" value="P:tricarboxylic acid cycle"/>
    <property type="evidence" value="ECO:0007669"/>
    <property type="project" value="UniProtKB-UniPathway"/>
</dbReference>
<dbReference type="PANTHER" id="PTHR11444">
    <property type="entry name" value="ASPARTATEAMMONIA/ARGININOSUCCINATE/ADENYLOSUCCINATE LYASE"/>
    <property type="match status" value="1"/>
</dbReference>
<dbReference type="GO" id="GO:0006108">
    <property type="term" value="P:malate metabolic process"/>
    <property type="evidence" value="ECO:0007669"/>
    <property type="project" value="TreeGrafter"/>
</dbReference>